<gene>
    <name evidence="1" type="ORF">MAR_001442</name>
</gene>
<keyword evidence="2" id="KW-1185">Reference proteome</keyword>
<evidence type="ECO:0000313" key="2">
    <source>
        <dbReference type="Proteomes" id="UP001164746"/>
    </source>
</evidence>
<organism evidence="1 2">
    <name type="scientific">Mya arenaria</name>
    <name type="common">Soft-shell clam</name>
    <dbReference type="NCBI Taxonomy" id="6604"/>
    <lineage>
        <taxon>Eukaryota</taxon>
        <taxon>Metazoa</taxon>
        <taxon>Spiralia</taxon>
        <taxon>Lophotrochozoa</taxon>
        <taxon>Mollusca</taxon>
        <taxon>Bivalvia</taxon>
        <taxon>Autobranchia</taxon>
        <taxon>Heteroconchia</taxon>
        <taxon>Euheterodonta</taxon>
        <taxon>Imparidentia</taxon>
        <taxon>Neoheterodontei</taxon>
        <taxon>Myida</taxon>
        <taxon>Myoidea</taxon>
        <taxon>Myidae</taxon>
        <taxon>Mya</taxon>
    </lineage>
</organism>
<protein>
    <submittedName>
        <fullName evidence="1">Uncharacterized protein</fullName>
    </submittedName>
</protein>
<name>A0ABY7FE26_MYAAR</name>
<accession>A0ABY7FE26</accession>
<reference evidence="1" key="1">
    <citation type="submission" date="2022-11" db="EMBL/GenBank/DDBJ databases">
        <title>Centuries of genome instability and evolution in soft-shell clam transmissible cancer (bioRxiv).</title>
        <authorList>
            <person name="Hart S.F.M."/>
            <person name="Yonemitsu M.A."/>
            <person name="Giersch R.M."/>
            <person name="Beal B.F."/>
            <person name="Arriagada G."/>
            <person name="Davis B.W."/>
            <person name="Ostrander E.A."/>
            <person name="Goff S.P."/>
            <person name="Metzger M.J."/>
        </authorList>
    </citation>
    <scope>NUCLEOTIDE SEQUENCE</scope>
    <source>
        <strain evidence="1">MELC-2E11</strain>
        <tissue evidence="1">Siphon/mantle</tissue>
    </source>
</reference>
<dbReference type="EMBL" id="CP111022">
    <property type="protein sequence ID" value="WAR19604.1"/>
    <property type="molecule type" value="Genomic_DNA"/>
</dbReference>
<dbReference type="Proteomes" id="UP001164746">
    <property type="component" value="Chromosome 11"/>
</dbReference>
<sequence>MPQPIKILPRQMLKKLPTCLLGENDTILIMKQLTYFRSSNTMKLCRPINFGIDVINGSVQTNNKSHRSEIFPELRPFLNSDYLNEDDYCVVDHYCYHDALLSPPPPPPSPSPSLLHFSSSSPLPLLLPSFSSSSPSFSSSPPLPPSPPSSSFYFVIFMQ</sequence>
<evidence type="ECO:0000313" key="1">
    <source>
        <dbReference type="EMBL" id="WAR19604.1"/>
    </source>
</evidence>
<proteinExistence type="predicted"/>